<name>A0AAD5SZK7_9FUNG</name>
<feature type="transmembrane region" description="Helical" evidence="1">
    <location>
        <begin position="245"/>
        <end position="263"/>
    </location>
</feature>
<sequence length="382" mass="41384">MKHDCTQIGTVAVEEAKAVAVPLDESSDNAVLRAFLALTAMNKGISKSWRFWTGALVGCGLQFAVVGVIIAVSPIPSRHATVLAAVFSVLVALCGVTAIYWFARNKNPVLHPLPLTFFISGLQLAASLVILVSMIVVLAMPGFTSITRYATTYVLQSQVGVMILVCIANLIYTNQVVNKHPEIARLRRIARAQTRRPAQSIKIMFTMYHMYTAALIGTLINLVTLFAVYGVYTSDISTSLLVGELVGQIIVSFLFLVPAVLLYKYRNDPARVAANKIFTESSSAAVKLKQTFELRFLTVRAVWLGMALGMLLDLLVIIFTFVGVTGSFAPDGSLFDRIAIVLVIPTLAVVGFGYIGVIGYMLYFVRQAARKAKLAVAANAPS</sequence>
<feature type="transmembrane region" description="Helical" evidence="1">
    <location>
        <begin position="338"/>
        <end position="363"/>
    </location>
</feature>
<dbReference type="AlphaFoldDB" id="A0AAD5SZK7"/>
<feature type="transmembrane region" description="Helical" evidence="1">
    <location>
        <begin position="81"/>
        <end position="103"/>
    </location>
</feature>
<evidence type="ECO:0000313" key="3">
    <source>
        <dbReference type="Proteomes" id="UP001211907"/>
    </source>
</evidence>
<keyword evidence="1" id="KW-0812">Transmembrane</keyword>
<feature type="transmembrane region" description="Helical" evidence="1">
    <location>
        <begin position="153"/>
        <end position="172"/>
    </location>
</feature>
<proteinExistence type="predicted"/>
<keyword evidence="1" id="KW-0472">Membrane</keyword>
<evidence type="ECO:0000256" key="1">
    <source>
        <dbReference type="SAM" id="Phobius"/>
    </source>
</evidence>
<feature type="transmembrane region" description="Helical" evidence="1">
    <location>
        <begin position="301"/>
        <end position="326"/>
    </location>
</feature>
<feature type="transmembrane region" description="Helical" evidence="1">
    <location>
        <begin position="210"/>
        <end position="233"/>
    </location>
</feature>
<keyword evidence="3" id="KW-1185">Reference proteome</keyword>
<evidence type="ECO:0000313" key="2">
    <source>
        <dbReference type="EMBL" id="KAJ3121094.1"/>
    </source>
</evidence>
<organism evidence="2 3">
    <name type="scientific">Physocladia obscura</name>
    <dbReference type="NCBI Taxonomy" id="109957"/>
    <lineage>
        <taxon>Eukaryota</taxon>
        <taxon>Fungi</taxon>
        <taxon>Fungi incertae sedis</taxon>
        <taxon>Chytridiomycota</taxon>
        <taxon>Chytridiomycota incertae sedis</taxon>
        <taxon>Chytridiomycetes</taxon>
        <taxon>Chytridiales</taxon>
        <taxon>Chytriomycetaceae</taxon>
        <taxon>Physocladia</taxon>
    </lineage>
</organism>
<feature type="transmembrane region" description="Helical" evidence="1">
    <location>
        <begin position="51"/>
        <end position="75"/>
    </location>
</feature>
<keyword evidence="1" id="KW-1133">Transmembrane helix</keyword>
<reference evidence="2" key="1">
    <citation type="submission" date="2020-05" db="EMBL/GenBank/DDBJ databases">
        <title>Phylogenomic resolution of chytrid fungi.</title>
        <authorList>
            <person name="Stajich J.E."/>
            <person name="Amses K."/>
            <person name="Simmons R."/>
            <person name="Seto K."/>
            <person name="Myers J."/>
            <person name="Bonds A."/>
            <person name="Quandt C.A."/>
            <person name="Barry K."/>
            <person name="Liu P."/>
            <person name="Grigoriev I."/>
            <person name="Longcore J.E."/>
            <person name="James T.Y."/>
        </authorList>
    </citation>
    <scope>NUCLEOTIDE SEQUENCE</scope>
    <source>
        <strain evidence="2">JEL0513</strain>
    </source>
</reference>
<accession>A0AAD5SZK7</accession>
<gene>
    <name evidence="2" type="ORF">HK100_012523</name>
</gene>
<dbReference type="EMBL" id="JADGJH010000909">
    <property type="protein sequence ID" value="KAJ3121094.1"/>
    <property type="molecule type" value="Genomic_DNA"/>
</dbReference>
<protein>
    <submittedName>
        <fullName evidence="2">Uncharacterized protein</fullName>
    </submittedName>
</protein>
<dbReference type="Proteomes" id="UP001211907">
    <property type="component" value="Unassembled WGS sequence"/>
</dbReference>
<feature type="transmembrane region" description="Helical" evidence="1">
    <location>
        <begin position="115"/>
        <end position="141"/>
    </location>
</feature>
<comment type="caution">
    <text evidence="2">The sequence shown here is derived from an EMBL/GenBank/DDBJ whole genome shotgun (WGS) entry which is preliminary data.</text>
</comment>